<dbReference type="CDD" id="cd16350">
    <property type="entry name" value="VOC_like"/>
    <property type="match status" value="1"/>
</dbReference>
<dbReference type="eggNOG" id="COG5383">
    <property type="taxonomic scope" value="Bacteria"/>
</dbReference>
<keyword evidence="9" id="KW-1185">Reference proteome</keyword>
<protein>
    <recommendedName>
        <fullName evidence="6">2-oxoadipate dioxygenase/decarboxylase</fullName>
        <ecNumber evidence="6">1.13.11.93</ecNumber>
    </recommendedName>
    <alternativeName>
        <fullName evidence="7">2-hydroxyglutarate synthase</fullName>
    </alternativeName>
</protein>
<dbReference type="PANTHER" id="PTHR31136">
    <property type="entry name" value="DUF1338 DOMAIN-CONTAINING PROTEIN"/>
    <property type="match status" value="1"/>
</dbReference>
<name>A0A094IPS9_9GAMM</name>
<comment type="cofactor">
    <cofactor evidence="1">
        <name>Fe(2+)</name>
        <dbReference type="ChEBI" id="CHEBI:29033"/>
    </cofactor>
</comment>
<comment type="similarity">
    <text evidence="5">Belongs to the 2-oxoadipate dioxygenase/decarboxylase family.</text>
</comment>
<organism evidence="8 9">
    <name type="scientific">Pseudidiomarina atlantica</name>
    <dbReference type="NCBI Taxonomy" id="1517416"/>
    <lineage>
        <taxon>Bacteria</taxon>
        <taxon>Pseudomonadati</taxon>
        <taxon>Pseudomonadota</taxon>
        <taxon>Gammaproteobacteria</taxon>
        <taxon>Alteromonadales</taxon>
        <taxon>Idiomarinaceae</taxon>
        <taxon>Pseudidiomarina</taxon>
    </lineage>
</organism>
<dbReference type="Gene3D" id="3.10.180.50">
    <property type="match status" value="1"/>
</dbReference>
<dbReference type="EC" id="1.13.11.93" evidence="6"/>
<dbReference type="OrthoDB" id="506370at2"/>
<reference evidence="8 9" key="1">
    <citation type="submission" date="2014-06" db="EMBL/GenBank/DDBJ databases">
        <title>Draft genome sequence of Idiomarina sp. MCCC 1A10513.</title>
        <authorList>
            <person name="Du J."/>
            <person name="Lai Q."/>
            <person name="Shao Z."/>
        </authorList>
    </citation>
    <scope>NUCLEOTIDE SEQUENCE [LARGE SCALE GENOMIC DNA]</scope>
    <source>
        <strain evidence="8 9">MCCC 1A10513</strain>
    </source>
</reference>
<sequence>MSQQVEQFFENLWNDYIKLTPSAAKVHEVLGQGRDIINDHVAFRTFNLAPVRLETLAKHFEAMGYVAAGDYTFEAKRLQAKHFEHADPRLPKIFISELLVEEFSPELQAIVKQLVEQIDPAAVQQPEFLYSGTHWQISSNDYERLLEESEYAAWMAAFGFRANHFTVNVNELPDYASLEQVNETLKNAGFRLNSSGGEIKGSPAVYLEQSSTMADHMPVRFSDMEKVIPSCFYEFAKRYEVAPNKLYTGFVAASADKIFESTDARAAAAQNSDA</sequence>
<gene>
    <name evidence="8" type="ORF">IDAT_00875</name>
</gene>
<evidence type="ECO:0000313" key="9">
    <source>
        <dbReference type="Proteomes" id="UP000053718"/>
    </source>
</evidence>
<keyword evidence="2" id="KW-0223">Dioxygenase</keyword>
<keyword evidence="4" id="KW-0408">Iron</keyword>
<keyword evidence="3" id="KW-0560">Oxidoreductase</keyword>
<dbReference type="SMART" id="SM01150">
    <property type="entry name" value="DUF1338"/>
    <property type="match status" value="1"/>
</dbReference>
<accession>A0A094IPS9</accession>
<dbReference type="EMBL" id="JPIN01000001">
    <property type="protein sequence ID" value="KFZ29690.1"/>
    <property type="molecule type" value="Genomic_DNA"/>
</dbReference>
<comment type="caution">
    <text evidence="8">The sequence shown here is derived from an EMBL/GenBank/DDBJ whole genome shotgun (WGS) entry which is preliminary data.</text>
</comment>
<evidence type="ECO:0000256" key="5">
    <source>
        <dbReference type="ARBA" id="ARBA00035013"/>
    </source>
</evidence>
<evidence type="ECO:0000313" key="8">
    <source>
        <dbReference type="EMBL" id="KFZ29690.1"/>
    </source>
</evidence>
<evidence type="ECO:0000256" key="6">
    <source>
        <dbReference type="ARBA" id="ARBA00035023"/>
    </source>
</evidence>
<evidence type="ECO:0000256" key="2">
    <source>
        <dbReference type="ARBA" id="ARBA00022964"/>
    </source>
</evidence>
<evidence type="ECO:0000256" key="7">
    <source>
        <dbReference type="ARBA" id="ARBA00035045"/>
    </source>
</evidence>
<evidence type="ECO:0000256" key="1">
    <source>
        <dbReference type="ARBA" id="ARBA00001954"/>
    </source>
</evidence>
<dbReference type="Pfam" id="PF07063">
    <property type="entry name" value="HGLS"/>
    <property type="match status" value="1"/>
</dbReference>
<dbReference type="GO" id="GO:0008483">
    <property type="term" value="F:transaminase activity"/>
    <property type="evidence" value="ECO:0007669"/>
    <property type="project" value="UniProtKB-KW"/>
</dbReference>
<evidence type="ECO:0000256" key="4">
    <source>
        <dbReference type="ARBA" id="ARBA00023004"/>
    </source>
</evidence>
<dbReference type="STRING" id="1517416.IDAT_00875"/>
<evidence type="ECO:0000256" key="3">
    <source>
        <dbReference type="ARBA" id="ARBA00023002"/>
    </source>
</evidence>
<dbReference type="PANTHER" id="PTHR31136:SF5">
    <property type="entry name" value="2-OXOADIPATE DIOXYGENASE_DECARBOXYLASE, CHLOROPLASTIC"/>
    <property type="match status" value="1"/>
</dbReference>
<keyword evidence="8" id="KW-0808">Transferase</keyword>
<keyword evidence="8" id="KW-0032">Aminotransferase</keyword>
<dbReference type="RefSeq" id="WP_034729319.1">
    <property type="nucleotide sequence ID" value="NZ_JPIN01000001.1"/>
</dbReference>
<dbReference type="GO" id="GO:0051213">
    <property type="term" value="F:dioxygenase activity"/>
    <property type="evidence" value="ECO:0007669"/>
    <property type="project" value="UniProtKB-KW"/>
</dbReference>
<dbReference type="InterPro" id="IPR009770">
    <property type="entry name" value="HGLS"/>
</dbReference>
<proteinExistence type="inferred from homology"/>
<dbReference type="Proteomes" id="UP000053718">
    <property type="component" value="Unassembled WGS sequence"/>
</dbReference>
<dbReference type="AlphaFoldDB" id="A0A094IPS9"/>